<reference evidence="1" key="1">
    <citation type="journal article" date="2023" name="BMC Genomics">
        <title>Chromosome-level genome assemblies of Cutaneotrichosporon spp. (Trichosporonales, Basidiomycota) reveal imbalanced evolution between nucleotide sequences and chromosome synteny.</title>
        <authorList>
            <person name="Kobayashi Y."/>
            <person name="Kayamori A."/>
            <person name="Aoki K."/>
            <person name="Shiwa Y."/>
            <person name="Matsutani M."/>
            <person name="Fujita N."/>
            <person name="Sugita T."/>
            <person name="Iwasaki W."/>
            <person name="Tanaka N."/>
            <person name="Takashima M."/>
        </authorList>
    </citation>
    <scope>NUCLEOTIDE SEQUENCE</scope>
    <source>
        <strain evidence="1">HIS019</strain>
    </source>
</reference>
<dbReference type="AlphaFoldDB" id="A0AA48KZT7"/>
<dbReference type="Proteomes" id="UP001233271">
    <property type="component" value="Chromosome 1"/>
</dbReference>
<dbReference type="RefSeq" id="XP_060452601.1">
    <property type="nucleotide sequence ID" value="XM_060601344.1"/>
</dbReference>
<dbReference type="GeneID" id="85491206"/>
<evidence type="ECO:0000313" key="1">
    <source>
        <dbReference type="EMBL" id="BEI87335.1"/>
    </source>
</evidence>
<organism evidence="1 2">
    <name type="scientific">Cutaneotrichosporon cavernicola</name>
    <dbReference type="NCBI Taxonomy" id="279322"/>
    <lineage>
        <taxon>Eukaryota</taxon>
        <taxon>Fungi</taxon>
        <taxon>Dikarya</taxon>
        <taxon>Basidiomycota</taxon>
        <taxon>Agaricomycotina</taxon>
        <taxon>Tremellomycetes</taxon>
        <taxon>Trichosporonales</taxon>
        <taxon>Trichosporonaceae</taxon>
        <taxon>Cutaneotrichosporon</taxon>
    </lineage>
</organism>
<dbReference type="KEGG" id="ccac:CcaHIS019_0100530"/>
<accession>A0AA48KZT7</accession>
<protein>
    <submittedName>
        <fullName evidence="1">Uncharacterized protein</fullName>
    </submittedName>
</protein>
<dbReference type="EMBL" id="AP028212">
    <property type="protein sequence ID" value="BEI87335.1"/>
    <property type="molecule type" value="Genomic_DNA"/>
</dbReference>
<evidence type="ECO:0000313" key="2">
    <source>
        <dbReference type="Proteomes" id="UP001233271"/>
    </source>
</evidence>
<proteinExistence type="predicted"/>
<gene>
    <name evidence="1" type="ORF">CcaverHIS019_0100530</name>
</gene>
<sequence length="144" mass="16146">MLPRPNKESKTANLIQQYEDRLYSQNEKRSKKIIDEATEFYDELVKDYSVARGGGELQAQCQARFAQLVANLETQDNIIADAYIAIEKYSSDTERVMAKEVELVRAELDRSMAESTTAKAGIQKAQALEHSTLSAVDITASVRL</sequence>
<name>A0AA48KZT7_9TREE</name>
<keyword evidence="2" id="KW-1185">Reference proteome</keyword>